<sequence>MRQPWPTQLAIAPSSSRPMGPTSASHRISRSNATERPSEVVPRLFISDLSTAESAPALRALGITHILSTMRGYVAVPPDVPVARAQVPLEDMPFAELAAHLPATTAFLRDALANPGARVLVHCAQGVSRSVSVVAAFLVAQYGWTPLEAIQYIQSRRRVADPNPGFVGQLHEYAEGLRRRPQS</sequence>
<keyword evidence="3" id="KW-0378">Hydrolase</keyword>
<evidence type="ECO:0000259" key="7">
    <source>
        <dbReference type="PROSITE" id="PS50056"/>
    </source>
</evidence>
<dbReference type="SUPFAM" id="SSF52799">
    <property type="entry name" value="(Phosphotyrosine protein) phosphatases II"/>
    <property type="match status" value="1"/>
</dbReference>
<dbReference type="InterPro" id="IPR029021">
    <property type="entry name" value="Prot-tyrosine_phosphatase-like"/>
</dbReference>
<feature type="domain" description="Tyrosine-protein phosphatase" evidence="6">
    <location>
        <begin position="36"/>
        <end position="179"/>
    </location>
</feature>
<dbReference type="PANTHER" id="PTHR10159:SF519">
    <property type="entry name" value="DUAL SPECIFICITY PROTEIN PHOSPHATASE MPK3"/>
    <property type="match status" value="1"/>
</dbReference>
<evidence type="ECO:0000256" key="5">
    <source>
        <dbReference type="SAM" id="MobiDB-lite"/>
    </source>
</evidence>
<accession>A0ABR3IT35</accession>
<dbReference type="Pfam" id="PF00782">
    <property type="entry name" value="DSPc"/>
    <property type="match status" value="1"/>
</dbReference>
<protein>
    <recommendedName>
        <fullName evidence="2">protein-tyrosine-phosphatase</fullName>
        <ecNumber evidence="2">3.1.3.48</ecNumber>
    </recommendedName>
</protein>
<dbReference type="EMBL" id="JASNQZ010000015">
    <property type="protein sequence ID" value="KAL0946438.1"/>
    <property type="molecule type" value="Genomic_DNA"/>
</dbReference>
<dbReference type="InterPro" id="IPR020422">
    <property type="entry name" value="TYR_PHOSPHATASE_DUAL_dom"/>
</dbReference>
<feature type="domain" description="Tyrosine specific protein phosphatases" evidence="7">
    <location>
        <begin position="105"/>
        <end position="157"/>
    </location>
</feature>
<dbReference type="SMART" id="SM00195">
    <property type="entry name" value="DSPc"/>
    <property type="match status" value="1"/>
</dbReference>
<name>A0ABR3IT35_9AGAR</name>
<gene>
    <name evidence="8" type="ORF">HGRIS_012661</name>
</gene>
<dbReference type="Proteomes" id="UP001556367">
    <property type="component" value="Unassembled WGS sequence"/>
</dbReference>
<comment type="similarity">
    <text evidence="1">Belongs to the protein-tyrosine phosphatase family. Non-receptor class dual specificity subfamily.</text>
</comment>
<dbReference type="InterPro" id="IPR000387">
    <property type="entry name" value="Tyr_Pase_dom"/>
</dbReference>
<dbReference type="PROSITE" id="PS50056">
    <property type="entry name" value="TYR_PHOSPHATASE_2"/>
    <property type="match status" value="1"/>
</dbReference>
<dbReference type="CDD" id="cd14498">
    <property type="entry name" value="DSP"/>
    <property type="match status" value="1"/>
</dbReference>
<organism evidence="8 9">
    <name type="scientific">Hohenbuehelia grisea</name>
    <dbReference type="NCBI Taxonomy" id="104357"/>
    <lineage>
        <taxon>Eukaryota</taxon>
        <taxon>Fungi</taxon>
        <taxon>Dikarya</taxon>
        <taxon>Basidiomycota</taxon>
        <taxon>Agaricomycotina</taxon>
        <taxon>Agaricomycetes</taxon>
        <taxon>Agaricomycetidae</taxon>
        <taxon>Agaricales</taxon>
        <taxon>Pleurotineae</taxon>
        <taxon>Pleurotaceae</taxon>
        <taxon>Hohenbuehelia</taxon>
    </lineage>
</organism>
<dbReference type="EC" id="3.1.3.48" evidence="2"/>
<dbReference type="Gene3D" id="3.90.190.10">
    <property type="entry name" value="Protein tyrosine phosphatase superfamily"/>
    <property type="match status" value="1"/>
</dbReference>
<evidence type="ECO:0000313" key="9">
    <source>
        <dbReference type="Proteomes" id="UP001556367"/>
    </source>
</evidence>
<reference evidence="9" key="1">
    <citation type="submission" date="2024-06" db="EMBL/GenBank/DDBJ databases">
        <title>Multi-omics analyses provide insights into the biosynthesis of the anticancer antibiotic pleurotin in Hohenbuehelia grisea.</title>
        <authorList>
            <person name="Weaver J.A."/>
            <person name="Alberti F."/>
        </authorList>
    </citation>
    <scope>NUCLEOTIDE SEQUENCE [LARGE SCALE GENOMIC DNA]</scope>
    <source>
        <strain evidence="9">T-177</strain>
    </source>
</reference>
<evidence type="ECO:0000313" key="8">
    <source>
        <dbReference type="EMBL" id="KAL0946438.1"/>
    </source>
</evidence>
<comment type="caution">
    <text evidence="8">The sequence shown here is derived from an EMBL/GenBank/DDBJ whole genome shotgun (WGS) entry which is preliminary data.</text>
</comment>
<keyword evidence="4" id="KW-0904">Protein phosphatase</keyword>
<dbReference type="PANTHER" id="PTHR10159">
    <property type="entry name" value="DUAL SPECIFICITY PROTEIN PHOSPHATASE"/>
    <property type="match status" value="1"/>
</dbReference>
<evidence type="ECO:0000256" key="2">
    <source>
        <dbReference type="ARBA" id="ARBA00013064"/>
    </source>
</evidence>
<dbReference type="PRINTS" id="PR01908">
    <property type="entry name" value="ADSPHPHTASE"/>
</dbReference>
<evidence type="ECO:0000256" key="3">
    <source>
        <dbReference type="ARBA" id="ARBA00022801"/>
    </source>
</evidence>
<dbReference type="PROSITE" id="PS50054">
    <property type="entry name" value="TYR_PHOSPHATASE_DUAL"/>
    <property type="match status" value="1"/>
</dbReference>
<evidence type="ECO:0000259" key="6">
    <source>
        <dbReference type="PROSITE" id="PS50054"/>
    </source>
</evidence>
<keyword evidence="9" id="KW-1185">Reference proteome</keyword>
<feature type="compositionally biased region" description="Polar residues" evidence="5">
    <location>
        <begin position="13"/>
        <end position="35"/>
    </location>
</feature>
<evidence type="ECO:0000256" key="1">
    <source>
        <dbReference type="ARBA" id="ARBA00008601"/>
    </source>
</evidence>
<proteinExistence type="inferred from homology"/>
<evidence type="ECO:0000256" key="4">
    <source>
        <dbReference type="ARBA" id="ARBA00022912"/>
    </source>
</evidence>
<feature type="region of interest" description="Disordered" evidence="5">
    <location>
        <begin position="1"/>
        <end position="35"/>
    </location>
</feature>
<dbReference type="InterPro" id="IPR000340">
    <property type="entry name" value="Dual-sp_phosphatase_cat-dom"/>
</dbReference>